<evidence type="ECO:0000313" key="3">
    <source>
        <dbReference type="Proteomes" id="UP000192472"/>
    </source>
</evidence>
<dbReference type="Gene3D" id="1.10.3680.10">
    <property type="entry name" value="TerB-like"/>
    <property type="match status" value="1"/>
</dbReference>
<feature type="domain" description="Co-chaperone DjlA N-terminal" evidence="1">
    <location>
        <begin position="17"/>
        <end position="120"/>
    </location>
</feature>
<name>A0A1W2GHQ0_REIFA</name>
<dbReference type="RefSeq" id="WP_084373427.1">
    <property type="nucleotide sequence ID" value="NZ_FWYF01000003.1"/>
</dbReference>
<dbReference type="Proteomes" id="UP000192472">
    <property type="component" value="Unassembled WGS sequence"/>
</dbReference>
<gene>
    <name evidence="2" type="ORF">SAMN04488029_2768</name>
</gene>
<reference evidence="2 3" key="1">
    <citation type="submission" date="2017-04" db="EMBL/GenBank/DDBJ databases">
        <authorList>
            <person name="Afonso C.L."/>
            <person name="Miller P.J."/>
            <person name="Scott M.A."/>
            <person name="Spackman E."/>
            <person name="Goraichik I."/>
            <person name="Dimitrov K.M."/>
            <person name="Suarez D.L."/>
            <person name="Swayne D.E."/>
        </authorList>
    </citation>
    <scope>NUCLEOTIDE SEQUENCE [LARGE SCALE GENOMIC DNA]</scope>
    <source>
        <strain evidence="2 3">DSM 26133</strain>
    </source>
</reference>
<dbReference type="STRING" id="692418.SAMN04488029_2768"/>
<evidence type="ECO:0000313" key="2">
    <source>
        <dbReference type="EMBL" id="SMD36193.1"/>
    </source>
</evidence>
<dbReference type="InterPro" id="IPR029024">
    <property type="entry name" value="TerB-like"/>
</dbReference>
<accession>A0A1W2GHQ0</accession>
<dbReference type="AlphaFoldDB" id="A0A1W2GHQ0"/>
<protein>
    <submittedName>
        <fullName evidence="2">Tellurite resistance protein TerB</fullName>
    </submittedName>
</protein>
<sequence length="179" mass="20544">MTNQSDFAKLLVKTVFSFMTCDGHISPKEIAFLKQLAKEKVDLSGVDIDAELKLLIELINLKGLDFFDDYFKKLNNATLTEEQEMLLLESAIQTITADDKVKREEINFLKILRTALKSPDQKILEKFPKIGKNFIHKDAFTDIYIKELYSNYFKENKLPMFDLSQVKDISDSVDFGTGS</sequence>
<evidence type="ECO:0000259" key="1">
    <source>
        <dbReference type="Pfam" id="PF05099"/>
    </source>
</evidence>
<dbReference type="CDD" id="cd07177">
    <property type="entry name" value="terB_like"/>
    <property type="match status" value="1"/>
</dbReference>
<dbReference type="Pfam" id="PF05099">
    <property type="entry name" value="TerB"/>
    <property type="match status" value="1"/>
</dbReference>
<dbReference type="OrthoDB" id="1040277at2"/>
<dbReference type="EMBL" id="FWYF01000003">
    <property type="protein sequence ID" value="SMD36193.1"/>
    <property type="molecule type" value="Genomic_DNA"/>
</dbReference>
<organism evidence="2 3">
    <name type="scientific">Reichenbachiella faecimaris</name>
    <dbReference type="NCBI Taxonomy" id="692418"/>
    <lineage>
        <taxon>Bacteria</taxon>
        <taxon>Pseudomonadati</taxon>
        <taxon>Bacteroidota</taxon>
        <taxon>Cytophagia</taxon>
        <taxon>Cytophagales</taxon>
        <taxon>Reichenbachiellaceae</taxon>
        <taxon>Reichenbachiella</taxon>
    </lineage>
</organism>
<dbReference type="InterPro" id="IPR007791">
    <property type="entry name" value="DjlA_N"/>
</dbReference>
<dbReference type="SUPFAM" id="SSF158682">
    <property type="entry name" value="TerB-like"/>
    <property type="match status" value="1"/>
</dbReference>
<proteinExistence type="predicted"/>
<keyword evidence="3" id="KW-1185">Reference proteome</keyword>